<proteinExistence type="predicted"/>
<dbReference type="RefSeq" id="WP_147100562.1">
    <property type="nucleotide sequence ID" value="NZ_VOOS01000003.1"/>
</dbReference>
<feature type="transmembrane region" description="Helical" evidence="1">
    <location>
        <begin position="340"/>
        <end position="357"/>
    </location>
</feature>
<keyword evidence="3" id="KW-1185">Reference proteome</keyword>
<dbReference type="EMBL" id="VOOS01000003">
    <property type="protein sequence ID" value="TXB65486.1"/>
    <property type="molecule type" value="Genomic_DNA"/>
</dbReference>
<accession>A0A5C6RSR8</accession>
<feature type="transmembrane region" description="Helical" evidence="1">
    <location>
        <begin position="132"/>
        <end position="151"/>
    </location>
</feature>
<protein>
    <submittedName>
        <fullName evidence="2">Uncharacterized protein</fullName>
    </submittedName>
</protein>
<feature type="transmembrane region" description="Helical" evidence="1">
    <location>
        <begin position="395"/>
        <end position="413"/>
    </location>
</feature>
<gene>
    <name evidence="2" type="ORF">FRY74_08675</name>
</gene>
<evidence type="ECO:0000256" key="1">
    <source>
        <dbReference type="SAM" id="Phobius"/>
    </source>
</evidence>
<feature type="transmembrane region" description="Helical" evidence="1">
    <location>
        <begin position="363"/>
        <end position="383"/>
    </location>
</feature>
<dbReference type="OrthoDB" id="9839102at2"/>
<feature type="transmembrane region" description="Helical" evidence="1">
    <location>
        <begin position="309"/>
        <end position="328"/>
    </location>
</feature>
<feature type="transmembrane region" description="Helical" evidence="1">
    <location>
        <begin position="157"/>
        <end position="176"/>
    </location>
</feature>
<keyword evidence="1" id="KW-0812">Transmembrane</keyword>
<comment type="caution">
    <text evidence="2">The sequence shown here is derived from an EMBL/GenBank/DDBJ whole genome shotgun (WGS) entry which is preliminary data.</text>
</comment>
<feature type="transmembrane region" description="Helical" evidence="1">
    <location>
        <begin position="12"/>
        <end position="28"/>
    </location>
</feature>
<dbReference type="Proteomes" id="UP000321721">
    <property type="component" value="Unassembled WGS sequence"/>
</dbReference>
<keyword evidence="1" id="KW-1133">Transmembrane helix</keyword>
<feature type="transmembrane region" description="Helical" evidence="1">
    <location>
        <begin position="248"/>
        <end position="271"/>
    </location>
</feature>
<name>A0A5C6RSR8_9FLAO</name>
<keyword evidence="1" id="KW-0472">Membrane</keyword>
<organism evidence="2 3">
    <name type="scientific">Vicingus serpentipes</name>
    <dbReference type="NCBI Taxonomy" id="1926625"/>
    <lineage>
        <taxon>Bacteria</taxon>
        <taxon>Pseudomonadati</taxon>
        <taxon>Bacteroidota</taxon>
        <taxon>Flavobacteriia</taxon>
        <taxon>Flavobacteriales</taxon>
        <taxon>Vicingaceae</taxon>
        <taxon>Vicingus</taxon>
    </lineage>
</organism>
<sequence>MKIPTTIFSKSNLILIALLLIGLLYFCLKSNTYIHENLSWDEVHYSSLADKGIVYNALEKNSLNFIGFYKIGKARADKDTLLNQQLVKEYNYPDENLNPFYLRHYHPPLATYYWSFFTSNANIYEKDKSLRFSNILLGVFTILSLLISLRIAKILTAQSFSSILIFSILLILSDIFNYSFETLNFHTFQFLFSVIFVACLIRWINNQTKKNALFVGVSTAFMFLSLETGLFVVAGAILALLLTKQIKVIFNFSLQIFGSFFITIIALWPGILKTLAPVKTWIMYAARIFLKGNDEYDSVDMGGAWKTMFYENIVLFTVIIFTVIILLIISRKIAKNKTYIIPYLVAFTYFIAITPFILNKTYIFPVIGLLIFAIVYNISVIDLKEFQYIKTNKKIKEYVLLALLIGYIFIPFFNLNYTDNININIKERESFNQDILELKELLNSKHNIIAFNGQSLRYYLQDESIVDLRKNSMQNPGYYIRENGLYKNVTEELKMNRIGAVVIPKNYLDYYPASKTKILEDYNYKKIKLKHFEVFLSQ</sequence>
<feature type="transmembrane region" description="Helical" evidence="1">
    <location>
        <begin position="188"/>
        <end position="205"/>
    </location>
</feature>
<evidence type="ECO:0000313" key="3">
    <source>
        <dbReference type="Proteomes" id="UP000321721"/>
    </source>
</evidence>
<reference evidence="2 3" key="1">
    <citation type="submission" date="2019-08" db="EMBL/GenBank/DDBJ databases">
        <title>Genome of Vicingus serpentipes NCIMB 15042.</title>
        <authorList>
            <person name="Bowman J.P."/>
        </authorList>
    </citation>
    <scope>NUCLEOTIDE SEQUENCE [LARGE SCALE GENOMIC DNA]</scope>
    <source>
        <strain evidence="2 3">NCIMB 15042</strain>
    </source>
</reference>
<evidence type="ECO:0000313" key="2">
    <source>
        <dbReference type="EMBL" id="TXB65486.1"/>
    </source>
</evidence>
<feature type="transmembrane region" description="Helical" evidence="1">
    <location>
        <begin position="211"/>
        <end position="241"/>
    </location>
</feature>
<dbReference type="AlphaFoldDB" id="A0A5C6RSR8"/>